<accession>A0ABR3JQL0</accession>
<evidence type="ECO:0000313" key="2">
    <source>
        <dbReference type="EMBL" id="KAL0957632.1"/>
    </source>
</evidence>
<organism evidence="2 3">
    <name type="scientific">Hohenbuehelia grisea</name>
    <dbReference type="NCBI Taxonomy" id="104357"/>
    <lineage>
        <taxon>Eukaryota</taxon>
        <taxon>Fungi</taxon>
        <taxon>Dikarya</taxon>
        <taxon>Basidiomycota</taxon>
        <taxon>Agaricomycotina</taxon>
        <taxon>Agaricomycetes</taxon>
        <taxon>Agaricomycetidae</taxon>
        <taxon>Agaricales</taxon>
        <taxon>Pleurotineae</taxon>
        <taxon>Pleurotaceae</taxon>
        <taxon>Hohenbuehelia</taxon>
    </lineage>
</organism>
<feature type="region of interest" description="Disordered" evidence="1">
    <location>
        <begin position="1"/>
        <end position="32"/>
    </location>
</feature>
<reference evidence="3" key="1">
    <citation type="submission" date="2024-06" db="EMBL/GenBank/DDBJ databases">
        <title>Multi-omics analyses provide insights into the biosynthesis of the anticancer antibiotic pleurotin in Hohenbuehelia grisea.</title>
        <authorList>
            <person name="Weaver J.A."/>
            <person name="Alberti F."/>
        </authorList>
    </citation>
    <scope>NUCLEOTIDE SEQUENCE [LARGE SCALE GENOMIC DNA]</scope>
    <source>
        <strain evidence="3">T-177</strain>
    </source>
</reference>
<dbReference type="Proteomes" id="UP001556367">
    <property type="component" value="Unassembled WGS sequence"/>
</dbReference>
<evidence type="ECO:0000256" key="1">
    <source>
        <dbReference type="SAM" id="MobiDB-lite"/>
    </source>
</evidence>
<name>A0ABR3JQL0_9AGAR</name>
<gene>
    <name evidence="2" type="ORF">HGRIS_001414</name>
</gene>
<proteinExistence type="predicted"/>
<dbReference type="EMBL" id="JASNQZ010000005">
    <property type="protein sequence ID" value="KAL0957632.1"/>
    <property type="molecule type" value="Genomic_DNA"/>
</dbReference>
<feature type="compositionally biased region" description="Basic and acidic residues" evidence="1">
    <location>
        <begin position="1"/>
        <end position="14"/>
    </location>
</feature>
<evidence type="ECO:0000313" key="3">
    <source>
        <dbReference type="Proteomes" id="UP001556367"/>
    </source>
</evidence>
<sequence length="93" mass="10534">MSDGRGGERLRVSEGVDEDQDPMDLLNDTTPRKTNLTVRFARETTVLDGPMNVDAPAVQENPDKAHLPHPHLSLYLQPSLCWMEGRWRSTHLL</sequence>
<comment type="caution">
    <text evidence="2">The sequence shown here is derived from an EMBL/GenBank/DDBJ whole genome shotgun (WGS) entry which is preliminary data.</text>
</comment>
<keyword evidence="3" id="KW-1185">Reference proteome</keyword>
<protein>
    <submittedName>
        <fullName evidence="2">Uncharacterized protein</fullName>
    </submittedName>
</protein>